<comment type="caution">
    <text evidence="2">The sequence shown here is derived from an EMBL/GenBank/DDBJ whole genome shotgun (WGS) entry which is preliminary data.</text>
</comment>
<feature type="region of interest" description="Disordered" evidence="1">
    <location>
        <begin position="60"/>
        <end position="80"/>
    </location>
</feature>
<dbReference type="EMBL" id="MU150390">
    <property type="protein sequence ID" value="KAF9457028.1"/>
    <property type="molecule type" value="Genomic_DNA"/>
</dbReference>
<evidence type="ECO:0000313" key="3">
    <source>
        <dbReference type="Proteomes" id="UP000807353"/>
    </source>
</evidence>
<proteinExistence type="predicted"/>
<gene>
    <name evidence="2" type="ORF">BDZ94DRAFT_1241086</name>
</gene>
<name>A0A9P6CDH8_9AGAR</name>
<keyword evidence="3" id="KW-1185">Reference proteome</keyword>
<evidence type="ECO:0000313" key="2">
    <source>
        <dbReference type="EMBL" id="KAF9457028.1"/>
    </source>
</evidence>
<dbReference type="AlphaFoldDB" id="A0A9P6CDH8"/>
<accession>A0A9P6CDH8</accession>
<protein>
    <submittedName>
        <fullName evidence="2">Uncharacterized protein</fullName>
    </submittedName>
</protein>
<evidence type="ECO:0000256" key="1">
    <source>
        <dbReference type="SAM" id="MobiDB-lite"/>
    </source>
</evidence>
<reference evidence="2" key="1">
    <citation type="submission" date="2020-11" db="EMBL/GenBank/DDBJ databases">
        <authorList>
            <consortium name="DOE Joint Genome Institute"/>
            <person name="Ahrendt S."/>
            <person name="Riley R."/>
            <person name="Andreopoulos W."/>
            <person name="Labutti K."/>
            <person name="Pangilinan J."/>
            <person name="Ruiz-Duenas F.J."/>
            <person name="Barrasa J.M."/>
            <person name="Sanchez-Garcia M."/>
            <person name="Camarero S."/>
            <person name="Miyauchi S."/>
            <person name="Serrano A."/>
            <person name="Linde D."/>
            <person name="Babiker R."/>
            <person name="Drula E."/>
            <person name="Ayuso-Fernandez I."/>
            <person name="Pacheco R."/>
            <person name="Padilla G."/>
            <person name="Ferreira P."/>
            <person name="Barriuso J."/>
            <person name="Kellner H."/>
            <person name="Castanera R."/>
            <person name="Alfaro M."/>
            <person name="Ramirez L."/>
            <person name="Pisabarro A.G."/>
            <person name="Kuo A."/>
            <person name="Tritt A."/>
            <person name="Lipzen A."/>
            <person name="He G."/>
            <person name="Yan M."/>
            <person name="Ng V."/>
            <person name="Cullen D."/>
            <person name="Martin F."/>
            <person name="Rosso M.-N."/>
            <person name="Henrissat B."/>
            <person name="Hibbett D."/>
            <person name="Martinez A.T."/>
            <person name="Grigoriev I.V."/>
        </authorList>
    </citation>
    <scope>NUCLEOTIDE SEQUENCE</scope>
    <source>
        <strain evidence="2">CBS 247.69</strain>
    </source>
</reference>
<sequence length="175" mass="18473">MYQAVIDPDPSYIEAIVYTKGTRAIHDAKRKKPKDNDNIVLTACNVGGNLEEDTVVSAVHEGSARGGRNGPVRNGQADTDTSRLEATEHMHMGVKLGKDAGKGVGAARVRPDILSPPCGGGGWGETLSSERGHGFESGFQPLLEHPSPCANPGSQDEGTSIEAWVQCPVLPALVY</sequence>
<dbReference type="Proteomes" id="UP000807353">
    <property type="component" value="Unassembled WGS sequence"/>
</dbReference>
<organism evidence="2 3">
    <name type="scientific">Collybia nuda</name>
    <dbReference type="NCBI Taxonomy" id="64659"/>
    <lineage>
        <taxon>Eukaryota</taxon>
        <taxon>Fungi</taxon>
        <taxon>Dikarya</taxon>
        <taxon>Basidiomycota</taxon>
        <taxon>Agaricomycotina</taxon>
        <taxon>Agaricomycetes</taxon>
        <taxon>Agaricomycetidae</taxon>
        <taxon>Agaricales</taxon>
        <taxon>Tricholomatineae</taxon>
        <taxon>Clitocybaceae</taxon>
        <taxon>Collybia</taxon>
    </lineage>
</organism>